<dbReference type="RefSeq" id="WP_087112313.1">
    <property type="nucleotide sequence ID" value="NZ_CBCSCN010000011.1"/>
</dbReference>
<gene>
    <name evidence="3" type="ORF">EHSB41UT_03654</name>
</gene>
<feature type="signal peptide" evidence="1">
    <location>
        <begin position="1"/>
        <end position="28"/>
    </location>
</feature>
<dbReference type="InterPro" id="IPR016087">
    <property type="entry name" value="Chalcone_isomerase"/>
</dbReference>
<dbReference type="Pfam" id="PF16036">
    <property type="entry name" value="Chalcone_3"/>
    <property type="match status" value="1"/>
</dbReference>
<feature type="chain" id="PRO_5012710745" description="Chalcone isomerase domain-containing protein" evidence="1">
    <location>
        <begin position="29"/>
        <end position="208"/>
    </location>
</feature>
<reference evidence="3 4" key="1">
    <citation type="submission" date="2017-03" db="EMBL/GenBank/DDBJ databases">
        <authorList>
            <person name="Afonso C.L."/>
            <person name="Miller P.J."/>
            <person name="Scott M.A."/>
            <person name="Spackman E."/>
            <person name="Goraichik I."/>
            <person name="Dimitrov K.M."/>
            <person name="Suarez D.L."/>
            <person name="Swayne D.E."/>
        </authorList>
    </citation>
    <scope>NUCLEOTIDE SEQUENCE [LARGE SCALE GENOMIC DNA]</scope>
    <source>
        <strain evidence="3">SB41UT1</strain>
    </source>
</reference>
<evidence type="ECO:0000256" key="1">
    <source>
        <dbReference type="SAM" id="SignalP"/>
    </source>
</evidence>
<dbReference type="Gene3D" id="3.50.70.10">
    <property type="match status" value="1"/>
</dbReference>
<evidence type="ECO:0000313" key="3">
    <source>
        <dbReference type="EMBL" id="SMA49864.1"/>
    </source>
</evidence>
<dbReference type="SUPFAM" id="SSF54626">
    <property type="entry name" value="Chalcone isomerase"/>
    <property type="match status" value="1"/>
</dbReference>
<organism evidence="3 4">
    <name type="scientific">Parendozoicomonas haliclonae</name>
    <dbReference type="NCBI Taxonomy" id="1960125"/>
    <lineage>
        <taxon>Bacteria</taxon>
        <taxon>Pseudomonadati</taxon>
        <taxon>Pseudomonadota</taxon>
        <taxon>Gammaproteobacteria</taxon>
        <taxon>Oceanospirillales</taxon>
        <taxon>Endozoicomonadaceae</taxon>
        <taxon>Parendozoicomonas</taxon>
    </lineage>
</organism>
<dbReference type="AlphaFoldDB" id="A0A1X7ANJ5"/>
<evidence type="ECO:0000259" key="2">
    <source>
        <dbReference type="Pfam" id="PF16036"/>
    </source>
</evidence>
<evidence type="ECO:0000313" key="4">
    <source>
        <dbReference type="Proteomes" id="UP000196573"/>
    </source>
</evidence>
<dbReference type="InterPro" id="IPR016088">
    <property type="entry name" value="Chalcone_isomerase_3-sand"/>
</dbReference>
<keyword evidence="1" id="KW-0732">Signal</keyword>
<dbReference type="OrthoDB" id="7277038at2"/>
<name>A0A1X7ANJ5_9GAMM</name>
<accession>A0A1X7ANJ5</accession>
<keyword evidence="4" id="KW-1185">Reference proteome</keyword>
<dbReference type="InterPro" id="IPR036298">
    <property type="entry name" value="Chalcone_isomerase_sf"/>
</dbReference>
<proteinExistence type="predicted"/>
<protein>
    <recommendedName>
        <fullName evidence="2">Chalcone isomerase domain-containing protein</fullName>
    </recommendedName>
</protein>
<sequence length="208" mass="23213">MSILWSRLRFLTLSGCLLSFVLSAPSHAMNVKGVDIPDVLPATDERPAMQLNGASLRVMYLLVDAYIGQLYMENPSTDPEQIYQDEGYKRMVFHIMARSVSGRRITSVMNEALELNISPAELKGYEGKLEQLTEMFSGRLKRGEQGMAEYVPGLGTRVIINGEVRGVIPGKDFFNALLTVWIGKNPVSRDFKNGILGLKEDDKPEKKS</sequence>
<dbReference type="Proteomes" id="UP000196573">
    <property type="component" value="Unassembled WGS sequence"/>
</dbReference>
<feature type="domain" description="Chalcone isomerase" evidence="2">
    <location>
        <begin position="28"/>
        <end position="197"/>
    </location>
</feature>
<dbReference type="EMBL" id="FWPT01000009">
    <property type="protein sequence ID" value="SMA49864.1"/>
    <property type="molecule type" value="Genomic_DNA"/>
</dbReference>
<dbReference type="GO" id="GO:0016872">
    <property type="term" value="F:intramolecular lyase activity"/>
    <property type="evidence" value="ECO:0007669"/>
    <property type="project" value="InterPro"/>
</dbReference>